<feature type="compositionally biased region" description="Low complexity" evidence="1">
    <location>
        <begin position="50"/>
        <end position="77"/>
    </location>
</feature>
<accession>A0A494Y9M6</accession>
<organism evidence="2 3">
    <name type="scientific">Pararobbsia silviterrae</name>
    <dbReference type="NCBI Taxonomy" id="1792498"/>
    <lineage>
        <taxon>Bacteria</taxon>
        <taxon>Pseudomonadati</taxon>
        <taxon>Pseudomonadota</taxon>
        <taxon>Betaproteobacteria</taxon>
        <taxon>Burkholderiales</taxon>
        <taxon>Burkholderiaceae</taxon>
        <taxon>Pararobbsia</taxon>
    </lineage>
</organism>
<dbReference type="EMBL" id="RBZU01000001">
    <property type="protein sequence ID" value="RKP59381.1"/>
    <property type="molecule type" value="Genomic_DNA"/>
</dbReference>
<dbReference type="Proteomes" id="UP000270342">
    <property type="component" value="Unassembled WGS sequence"/>
</dbReference>
<proteinExistence type="predicted"/>
<evidence type="ECO:0000313" key="2">
    <source>
        <dbReference type="EMBL" id="RKP59381.1"/>
    </source>
</evidence>
<dbReference type="InterPro" id="IPR021457">
    <property type="entry name" value="DUF3108"/>
</dbReference>
<reference evidence="2 3" key="1">
    <citation type="submission" date="2018-10" db="EMBL/GenBank/DDBJ databases">
        <title>Robbsia sp. DHC34, isolated from soil.</title>
        <authorList>
            <person name="Gao Z.-H."/>
            <person name="Qiu L.-H."/>
        </authorList>
    </citation>
    <scope>NUCLEOTIDE SEQUENCE [LARGE SCALE GENOMIC DNA]</scope>
    <source>
        <strain evidence="2 3">DHC34</strain>
    </source>
</reference>
<keyword evidence="3" id="KW-1185">Reference proteome</keyword>
<evidence type="ECO:0000256" key="1">
    <source>
        <dbReference type="SAM" id="MobiDB-lite"/>
    </source>
</evidence>
<feature type="compositionally biased region" description="Basic and acidic residues" evidence="1">
    <location>
        <begin position="209"/>
        <end position="228"/>
    </location>
</feature>
<feature type="compositionally biased region" description="Polar residues" evidence="1">
    <location>
        <begin position="376"/>
        <end position="387"/>
    </location>
</feature>
<feature type="region of interest" description="Disordered" evidence="1">
    <location>
        <begin position="209"/>
        <end position="231"/>
    </location>
</feature>
<comment type="caution">
    <text evidence="2">The sequence shown here is derived from an EMBL/GenBank/DDBJ whole genome shotgun (WGS) entry which is preliminary data.</text>
</comment>
<dbReference type="AlphaFoldDB" id="A0A494Y9M6"/>
<gene>
    <name evidence="2" type="ORF">D7S86_02155</name>
</gene>
<feature type="region of interest" description="Disordered" evidence="1">
    <location>
        <begin position="356"/>
        <end position="395"/>
    </location>
</feature>
<protein>
    <submittedName>
        <fullName evidence="2">DUF3108 domain-containing protein</fullName>
    </submittedName>
</protein>
<dbReference type="OrthoDB" id="8526020at2"/>
<name>A0A494Y9M6_9BURK</name>
<dbReference type="Pfam" id="PF11306">
    <property type="entry name" value="DUF3108"/>
    <property type="match status" value="1"/>
</dbReference>
<evidence type="ECO:0000313" key="3">
    <source>
        <dbReference type="Proteomes" id="UP000270342"/>
    </source>
</evidence>
<sequence length="395" mass="41697">MPAHASATPEPSPPRSARHAASASERGTRESAPIARAKPPAHTTPPPSDTEAQTAPPAPPTRASDAAATTPPNIDTADAADRSTTDGSSAAPAATTPQPTADASSPASATASLGASAASDAGAGPGVAAHAANAHDGEKFSLPPSSELRYDSFYNGVQNPSGTIHWTTDGTTYQMIVSIPLPFVGTYSYISEGRIDAFGLSPLRYTEQHGRRGTDVTTFDRDENDGKPHASFTRAASSVDLPPGAQDRFSMFMQLSSLVRGNPTRYTPGVTRQFFVLDNDSGETWPIETVGDEVVRTSQGFVPARHFTRLPRREGDRRKIDVWLAQSLGWLPIRFVQTEPDGTQIELRFAGSIAHDDAAPTRDGNMGDASRDDTHGTSAPSPSSHDNATPEPAHR</sequence>
<feature type="region of interest" description="Disordered" evidence="1">
    <location>
        <begin position="1"/>
        <end position="130"/>
    </location>
</feature>
<feature type="compositionally biased region" description="Low complexity" evidence="1">
    <location>
        <begin position="85"/>
        <end position="130"/>
    </location>
</feature>